<gene>
    <name evidence="1" type="ORF">Xmir_01939</name>
</gene>
<comment type="caution">
    <text evidence="1">The sequence shown here is derived from an EMBL/GenBank/DDBJ whole genome shotgun (WGS) entry which is preliminary data.</text>
</comment>
<organism evidence="1 2">
    <name type="scientific">Xenorhabdus miraniensis</name>
    <dbReference type="NCBI Taxonomy" id="351674"/>
    <lineage>
        <taxon>Bacteria</taxon>
        <taxon>Pseudomonadati</taxon>
        <taxon>Pseudomonadota</taxon>
        <taxon>Gammaproteobacteria</taxon>
        <taxon>Enterobacterales</taxon>
        <taxon>Morganellaceae</taxon>
        <taxon>Xenorhabdus</taxon>
    </lineage>
</organism>
<evidence type="ECO:0000313" key="1">
    <source>
        <dbReference type="EMBL" id="PHM48796.1"/>
    </source>
</evidence>
<name>A0A2D0JR44_9GAMM</name>
<accession>A0A2D0JR44</accession>
<keyword evidence="2" id="KW-1185">Reference proteome</keyword>
<dbReference type="EMBL" id="NITZ01000008">
    <property type="protein sequence ID" value="PHM48796.1"/>
    <property type="molecule type" value="Genomic_DNA"/>
</dbReference>
<dbReference type="AlphaFoldDB" id="A0A2D0JR44"/>
<proteinExistence type="predicted"/>
<reference evidence="1 2" key="1">
    <citation type="journal article" date="2017" name="Nat. Microbiol.">
        <title>Natural product diversity associated with the nematode symbionts Photorhabdus and Xenorhabdus.</title>
        <authorList>
            <person name="Tobias N.J."/>
            <person name="Wolff H."/>
            <person name="Djahanschiri B."/>
            <person name="Grundmann F."/>
            <person name="Kronenwerth M."/>
            <person name="Shi Y.M."/>
            <person name="Simonyi S."/>
            <person name="Grun P."/>
            <person name="Shapiro-Ilan D."/>
            <person name="Pidot S.J."/>
            <person name="Stinear T.P."/>
            <person name="Ebersberger I."/>
            <person name="Bode H.B."/>
        </authorList>
    </citation>
    <scope>NUCLEOTIDE SEQUENCE [LARGE SCALE GENOMIC DNA]</scope>
    <source>
        <strain evidence="1 2">DSM 17902</strain>
    </source>
</reference>
<evidence type="ECO:0000313" key="2">
    <source>
        <dbReference type="Proteomes" id="UP000221980"/>
    </source>
</evidence>
<protein>
    <submittedName>
        <fullName evidence="1">Toxin HipA</fullName>
    </submittedName>
</protein>
<sequence>MTLNSKRDNFIRDDLYSFENISKRFTKKYINELVEEVKESVSLWPKLAKENEVPSSLIEEIETNLRMDI</sequence>
<dbReference type="Proteomes" id="UP000221980">
    <property type="component" value="Unassembled WGS sequence"/>
</dbReference>